<evidence type="ECO:0000256" key="1">
    <source>
        <dbReference type="ARBA" id="ARBA00022837"/>
    </source>
</evidence>
<sequence length="356" mass="38855">MSGYLAPFKVAGCFKVAGLTFTDPNAVVTQFTIGGRFNWFLFCDAIEKKTQKYSTLSRTPTSFPYNASVSSLPPLLRVATSSGSLRGAMPGMSISSSQQSLLLRPPHPQGFRIPPGFHGPPPPRGFSSNMKSSASVGLLMAKQGQRASRVRQIFTAADLRATEFQQLTQTKLEASTMRAQSSRSLHQAEQYSDPAEEMGGHYDAAAYAEPEVVHEPAAKPKPDKAKLKKSGFVQSASNALNSRFSDMFKAFQYVDLDRSGTLDKKEIARALDLWNIPIDHDKLDDLIAACDSDGDGQVDYKEFVDVLARDTVASAAMGKRDMQAQEAMGVADLDPEFLGHKKIKNARASINNMTFD</sequence>
<keyword evidence="3" id="KW-0418">Kinase</keyword>
<dbReference type="CDD" id="cd00051">
    <property type="entry name" value="EFh"/>
    <property type="match status" value="1"/>
</dbReference>
<accession>A0A0M0JV10</accession>
<feature type="domain" description="EF-hand" evidence="2">
    <location>
        <begin position="278"/>
        <end position="313"/>
    </location>
</feature>
<evidence type="ECO:0000313" key="3">
    <source>
        <dbReference type="EMBL" id="KOO29958.1"/>
    </source>
</evidence>
<keyword evidence="3" id="KW-0808">Transferase</keyword>
<dbReference type="PROSITE" id="PS00018">
    <property type="entry name" value="EF_HAND_1"/>
    <property type="match status" value="2"/>
</dbReference>
<dbReference type="Gene3D" id="1.10.238.10">
    <property type="entry name" value="EF-hand"/>
    <property type="match status" value="1"/>
</dbReference>
<dbReference type="InterPro" id="IPR018247">
    <property type="entry name" value="EF_Hand_1_Ca_BS"/>
</dbReference>
<dbReference type="GO" id="GO:0005509">
    <property type="term" value="F:calcium ion binding"/>
    <property type="evidence" value="ECO:0007669"/>
    <property type="project" value="InterPro"/>
</dbReference>
<proteinExistence type="predicted"/>
<dbReference type="InterPro" id="IPR002048">
    <property type="entry name" value="EF_hand_dom"/>
</dbReference>
<dbReference type="GO" id="GO:0016301">
    <property type="term" value="F:kinase activity"/>
    <property type="evidence" value="ECO:0007669"/>
    <property type="project" value="UniProtKB-KW"/>
</dbReference>
<comment type="caution">
    <text evidence="3">The sequence shown here is derived from an EMBL/GenBank/DDBJ whole genome shotgun (WGS) entry which is preliminary data.</text>
</comment>
<feature type="domain" description="EF-hand" evidence="2">
    <location>
        <begin position="242"/>
        <end position="277"/>
    </location>
</feature>
<dbReference type="OrthoDB" id="191686at2759"/>
<dbReference type="Proteomes" id="UP000037460">
    <property type="component" value="Unassembled WGS sequence"/>
</dbReference>
<keyword evidence="4" id="KW-1185">Reference proteome</keyword>
<evidence type="ECO:0000313" key="4">
    <source>
        <dbReference type="Proteomes" id="UP000037460"/>
    </source>
</evidence>
<dbReference type="SUPFAM" id="SSF47473">
    <property type="entry name" value="EF-hand"/>
    <property type="match status" value="1"/>
</dbReference>
<dbReference type="PROSITE" id="PS50222">
    <property type="entry name" value="EF_HAND_2"/>
    <property type="match status" value="2"/>
</dbReference>
<gene>
    <name evidence="3" type="ORF">Ctob_003817</name>
</gene>
<dbReference type="AlphaFoldDB" id="A0A0M0JV10"/>
<organism evidence="3 4">
    <name type="scientific">Chrysochromulina tobinii</name>
    <dbReference type="NCBI Taxonomy" id="1460289"/>
    <lineage>
        <taxon>Eukaryota</taxon>
        <taxon>Haptista</taxon>
        <taxon>Haptophyta</taxon>
        <taxon>Prymnesiophyceae</taxon>
        <taxon>Prymnesiales</taxon>
        <taxon>Chrysochromulinaceae</taxon>
        <taxon>Chrysochromulina</taxon>
    </lineage>
</organism>
<dbReference type="SMART" id="SM00054">
    <property type="entry name" value="EFh"/>
    <property type="match status" value="2"/>
</dbReference>
<dbReference type="Pfam" id="PF13499">
    <property type="entry name" value="EF-hand_7"/>
    <property type="match status" value="1"/>
</dbReference>
<evidence type="ECO:0000259" key="2">
    <source>
        <dbReference type="PROSITE" id="PS50222"/>
    </source>
</evidence>
<dbReference type="InterPro" id="IPR011992">
    <property type="entry name" value="EF-hand-dom_pair"/>
</dbReference>
<dbReference type="EMBL" id="JWZX01002322">
    <property type="protein sequence ID" value="KOO29958.1"/>
    <property type="molecule type" value="Genomic_DNA"/>
</dbReference>
<reference evidence="4" key="1">
    <citation type="journal article" date="2015" name="PLoS Genet.">
        <title>Genome Sequence and Transcriptome Analyses of Chrysochromulina tobin: Metabolic Tools for Enhanced Algal Fitness in the Prominent Order Prymnesiales (Haptophyceae).</title>
        <authorList>
            <person name="Hovde B.T."/>
            <person name="Deodato C.R."/>
            <person name="Hunsperger H.M."/>
            <person name="Ryken S.A."/>
            <person name="Yost W."/>
            <person name="Jha R.K."/>
            <person name="Patterson J."/>
            <person name="Monnat R.J. Jr."/>
            <person name="Barlow S.B."/>
            <person name="Starkenburg S.R."/>
            <person name="Cattolico R.A."/>
        </authorList>
    </citation>
    <scope>NUCLEOTIDE SEQUENCE</scope>
    <source>
        <strain evidence="4">CCMP291</strain>
    </source>
</reference>
<protein>
    <submittedName>
        <fullName evidence="3">Tpa: calcium-dependent protein kinase family protein</fullName>
    </submittedName>
</protein>
<keyword evidence="1" id="KW-0106">Calcium</keyword>
<name>A0A0M0JV10_9EUKA</name>